<reference evidence="2 3" key="1">
    <citation type="submission" date="2018-02" db="EMBL/GenBank/DDBJ databases">
        <title>The draft genome of Phyllobacterium myrsinacearum DSM5892.</title>
        <authorList>
            <person name="Li L."/>
            <person name="Liu L."/>
            <person name="Zhang X."/>
            <person name="Wang T."/>
        </authorList>
    </citation>
    <scope>NUCLEOTIDE SEQUENCE [LARGE SCALE GENOMIC DNA]</scope>
    <source>
        <strain evidence="2 3">DSM 5892</strain>
    </source>
</reference>
<accession>A0A2S9JQB3</accession>
<dbReference type="AlphaFoldDB" id="A0A2S9JQB3"/>
<feature type="compositionally biased region" description="Basic and acidic residues" evidence="1">
    <location>
        <begin position="1"/>
        <end position="16"/>
    </location>
</feature>
<name>A0A2S9JQB3_9HYPH</name>
<feature type="region of interest" description="Disordered" evidence="1">
    <location>
        <begin position="1"/>
        <end position="38"/>
    </location>
</feature>
<evidence type="ECO:0000313" key="2">
    <source>
        <dbReference type="EMBL" id="PRD55428.1"/>
    </source>
</evidence>
<evidence type="ECO:0000256" key="1">
    <source>
        <dbReference type="SAM" id="MobiDB-lite"/>
    </source>
</evidence>
<gene>
    <name evidence="2" type="ORF">C5750_09740</name>
</gene>
<proteinExistence type="predicted"/>
<feature type="compositionally biased region" description="Polar residues" evidence="1">
    <location>
        <begin position="25"/>
        <end position="38"/>
    </location>
</feature>
<organism evidence="2 3">
    <name type="scientific">Phyllobacterium myrsinacearum</name>
    <dbReference type="NCBI Taxonomy" id="28101"/>
    <lineage>
        <taxon>Bacteria</taxon>
        <taxon>Pseudomonadati</taxon>
        <taxon>Pseudomonadota</taxon>
        <taxon>Alphaproteobacteria</taxon>
        <taxon>Hyphomicrobiales</taxon>
        <taxon>Phyllobacteriaceae</taxon>
        <taxon>Phyllobacterium</taxon>
    </lineage>
</organism>
<sequence length="131" mass="14738">MALDLRRTESRERAERLLPSAADRSGTSPATDAQSFETALRSTRLFNERGKNANRKRTDKFSRVDASAIGRLKGFHNEEMLLHILEHVLPLLELGPDVAALAVELMQEEIDKCRDVNGRIAEVKSIELQRA</sequence>
<evidence type="ECO:0000313" key="3">
    <source>
        <dbReference type="Proteomes" id="UP000238563"/>
    </source>
</evidence>
<keyword evidence="3" id="KW-1185">Reference proteome</keyword>
<protein>
    <submittedName>
        <fullName evidence="2">Uncharacterized protein</fullName>
    </submittedName>
</protein>
<dbReference type="Proteomes" id="UP000238563">
    <property type="component" value="Unassembled WGS sequence"/>
</dbReference>
<dbReference type="OrthoDB" id="8452433at2"/>
<dbReference type="EMBL" id="PVBT01000002">
    <property type="protein sequence ID" value="PRD55428.1"/>
    <property type="molecule type" value="Genomic_DNA"/>
</dbReference>
<comment type="caution">
    <text evidence="2">The sequence shown here is derived from an EMBL/GenBank/DDBJ whole genome shotgun (WGS) entry which is preliminary data.</text>
</comment>
<dbReference type="RefSeq" id="WP_105733657.1">
    <property type="nucleotide sequence ID" value="NZ_PVBT01000002.1"/>
</dbReference>